<feature type="region of interest" description="Disordered" evidence="1">
    <location>
        <begin position="161"/>
        <end position="194"/>
    </location>
</feature>
<feature type="region of interest" description="Disordered" evidence="1">
    <location>
        <begin position="248"/>
        <end position="325"/>
    </location>
</feature>
<reference evidence="3 4" key="1">
    <citation type="submission" date="2023-12" db="EMBL/GenBank/DDBJ databases">
        <title>A high-quality genome assembly for Dillenia turbinata (Dilleniales).</title>
        <authorList>
            <person name="Chanderbali A."/>
        </authorList>
    </citation>
    <scope>NUCLEOTIDE SEQUENCE [LARGE SCALE GENOMIC DNA]</scope>
    <source>
        <strain evidence="3">LSX21</strain>
        <tissue evidence="3">Leaf</tissue>
    </source>
</reference>
<dbReference type="Pfam" id="PF07223">
    <property type="entry name" value="DUF1421"/>
    <property type="match status" value="1"/>
</dbReference>
<feature type="domain" description="DUF1421" evidence="2">
    <location>
        <begin position="468"/>
        <end position="512"/>
    </location>
</feature>
<gene>
    <name evidence="3" type="ORF">RJ641_017479</name>
</gene>
<dbReference type="InterPro" id="IPR010820">
    <property type="entry name" value="DUF1421"/>
</dbReference>
<protein>
    <submittedName>
        <fullName evidence="3">UBA-like domain DUF1421</fullName>
    </submittedName>
</protein>
<dbReference type="AlphaFoldDB" id="A0AAN8UY69"/>
<feature type="compositionally biased region" description="Basic and acidic residues" evidence="1">
    <location>
        <begin position="172"/>
        <end position="188"/>
    </location>
</feature>
<evidence type="ECO:0000313" key="4">
    <source>
        <dbReference type="Proteomes" id="UP001370490"/>
    </source>
</evidence>
<feature type="compositionally biased region" description="Low complexity" evidence="1">
    <location>
        <begin position="215"/>
        <end position="230"/>
    </location>
</feature>
<dbReference type="Proteomes" id="UP001370490">
    <property type="component" value="Unassembled WGS sequence"/>
</dbReference>
<name>A0AAN8UY69_9MAGN</name>
<evidence type="ECO:0000256" key="1">
    <source>
        <dbReference type="SAM" id="MobiDB-lite"/>
    </source>
</evidence>
<organism evidence="3 4">
    <name type="scientific">Dillenia turbinata</name>
    <dbReference type="NCBI Taxonomy" id="194707"/>
    <lineage>
        <taxon>Eukaryota</taxon>
        <taxon>Viridiplantae</taxon>
        <taxon>Streptophyta</taxon>
        <taxon>Embryophyta</taxon>
        <taxon>Tracheophyta</taxon>
        <taxon>Spermatophyta</taxon>
        <taxon>Magnoliopsida</taxon>
        <taxon>eudicotyledons</taxon>
        <taxon>Gunneridae</taxon>
        <taxon>Pentapetalae</taxon>
        <taxon>Dilleniales</taxon>
        <taxon>Dilleniaceae</taxon>
        <taxon>Dillenia</taxon>
    </lineage>
</organism>
<feature type="region of interest" description="Disordered" evidence="1">
    <location>
        <begin position="425"/>
        <end position="449"/>
    </location>
</feature>
<feature type="region of interest" description="Disordered" evidence="1">
    <location>
        <begin position="330"/>
        <end position="349"/>
    </location>
</feature>
<comment type="caution">
    <text evidence="3">The sequence shown here is derived from an EMBL/GenBank/DDBJ whole genome shotgun (WGS) entry which is preliminary data.</text>
</comment>
<accession>A0AAN8UY69</accession>
<dbReference type="PANTHER" id="PTHR31805:SF16">
    <property type="entry name" value="FORMIN-LIKE PROTEIN (DUF1421)"/>
    <property type="match status" value="1"/>
</dbReference>
<feature type="compositionally biased region" description="Polar residues" evidence="1">
    <location>
        <begin position="264"/>
        <end position="275"/>
    </location>
</feature>
<feature type="compositionally biased region" description="Low complexity" evidence="1">
    <location>
        <begin position="276"/>
        <end position="311"/>
    </location>
</feature>
<evidence type="ECO:0000313" key="3">
    <source>
        <dbReference type="EMBL" id="KAK6919057.1"/>
    </source>
</evidence>
<feature type="region of interest" description="Disordered" evidence="1">
    <location>
        <begin position="206"/>
        <end position="230"/>
    </location>
</feature>
<keyword evidence="4" id="KW-1185">Reference proteome</keyword>
<dbReference type="PANTHER" id="PTHR31805">
    <property type="entry name" value="RECEPTOR-LIKE KINASE, PUTATIVE (DUF1421)-RELATED"/>
    <property type="match status" value="1"/>
</dbReference>
<proteinExistence type="predicted"/>
<sequence length="526" mass="58485">MGVIPTPELQPILERFGNSVNGFTNEWILDFVFAFWGFLDFQKSRMGRSAVFPAIYSQPEEPTLSQEMTTIVERTMKKYSDNLMRFLEGISSRLSQLELYCYNLDKSIGEMRADLGRDHGDADSKLKSLEKHIQEVHRSVQILRDKQELAETQKELAKLQLAQKESSSINSQHEDKAAPASDSKKNDNSSDTSNQQLALALPHQVAPQVPPPTRPVEQQPPVAPSSQAIPQTAPQQQTYYLPQTQLPNPAVQTQHPQYLPSDPQYRTPQMQELSRVSQQPAQPQVSQTAQVQSLPQYQQQWSQQFPQQVQPPQQPSMPPQVRPPQAAVYPQYAPSQPTHASPAEPLPSSMSMQVPFSSVTEAMAYGYGGTGRPGQQLPLPQPIKGNFGGQLGDRYAHAGAHPTLSPANAYVMYDADGVRAHLQPQQSHFPQGAYPPTSVPLQNPQPSPNPNLVVRNPSPPQFARNHPYNELIEKLVNMGFRADHVVSVIQRMEESGQPIDFNAVLDRLNVHSSGGSQRGWQASKVS</sequence>
<dbReference type="EMBL" id="JBAMMX010000022">
    <property type="protein sequence ID" value="KAK6919057.1"/>
    <property type="molecule type" value="Genomic_DNA"/>
</dbReference>
<feature type="compositionally biased region" description="Pro residues" evidence="1">
    <location>
        <begin position="312"/>
        <end position="322"/>
    </location>
</feature>
<evidence type="ECO:0000259" key="2">
    <source>
        <dbReference type="Pfam" id="PF07223"/>
    </source>
</evidence>